<proteinExistence type="predicted"/>
<dbReference type="EMBL" id="ASPP01005332">
    <property type="protein sequence ID" value="ETO30748.1"/>
    <property type="molecule type" value="Genomic_DNA"/>
</dbReference>
<dbReference type="AlphaFoldDB" id="X6NXZ1"/>
<protein>
    <submittedName>
        <fullName evidence="2">MAP kinase phosphatase</fullName>
    </submittedName>
</protein>
<keyword evidence="3" id="KW-1185">Reference proteome</keyword>
<feature type="compositionally biased region" description="Polar residues" evidence="1">
    <location>
        <begin position="49"/>
        <end position="58"/>
    </location>
</feature>
<feature type="compositionally biased region" description="Basic residues" evidence="1">
    <location>
        <begin position="298"/>
        <end position="310"/>
    </location>
</feature>
<organism evidence="2 3">
    <name type="scientific">Reticulomyxa filosa</name>
    <dbReference type="NCBI Taxonomy" id="46433"/>
    <lineage>
        <taxon>Eukaryota</taxon>
        <taxon>Sar</taxon>
        <taxon>Rhizaria</taxon>
        <taxon>Retaria</taxon>
        <taxon>Foraminifera</taxon>
        <taxon>Monothalamids</taxon>
        <taxon>Reticulomyxidae</taxon>
        <taxon>Reticulomyxa</taxon>
    </lineage>
</organism>
<feature type="compositionally biased region" description="Low complexity" evidence="1">
    <location>
        <begin position="247"/>
        <end position="261"/>
    </location>
</feature>
<feature type="compositionally biased region" description="Polar residues" evidence="1">
    <location>
        <begin position="169"/>
        <end position="179"/>
    </location>
</feature>
<feature type="non-terminal residue" evidence="2">
    <location>
        <position position="1"/>
    </location>
</feature>
<feature type="compositionally biased region" description="Low complexity" evidence="1">
    <location>
        <begin position="99"/>
        <end position="136"/>
    </location>
</feature>
<feature type="compositionally biased region" description="Polar residues" evidence="1">
    <location>
        <begin position="216"/>
        <end position="246"/>
    </location>
</feature>
<feature type="region of interest" description="Disordered" evidence="1">
    <location>
        <begin position="162"/>
        <end position="384"/>
    </location>
</feature>
<accession>X6NXZ1</accession>
<evidence type="ECO:0000313" key="2">
    <source>
        <dbReference type="EMBL" id="ETO30748.1"/>
    </source>
</evidence>
<sequence length="488" mass="52777">SIQLLQGVCRCLLVSSTSSLPSASTTTSAALLPANTSSSSPNHLSNTSAIPTSQSKQQEVPLADSNGAISSSSANVYRDNVRDVNIGTKEHYPFSTSLNNDNNSNNRNNNNNNNDNNNNSNNNNNNNNSINNNSGINKHRQDWRDRGESLYEMPHDELFCVKTPKDATKASQNSPMESQAKSEDEPFATLSEKAEKKGHGGTHHRPSPGMFLANTVLPNVSDDTVPTSGAPHQSPSDSYTNSPYANSSGSSVQSSPQMGAHARGGGGIHHHGVGRSGHSPAITIQPVGNAGKGIGMKPLRHKHNRHKKNKIHDDNTQRTTSSGGRQSFDAVSPPQSSGGDVPTRSVRSKGHLPGAIPDVFDFDSTDNNEPPPPPPFLENLDKTSSSNTQKKVCFPKSIFLKREVLAEVNDLLQGYMLSDIRMQSDKCLPKHLKTIPFVSFAYPPEQEAYRSLSRDYESVIPAINLIQNWNNKWSILVSLDNGDGSATQ</sequence>
<feature type="region of interest" description="Disordered" evidence="1">
    <location>
        <begin position="32"/>
        <end position="71"/>
    </location>
</feature>
<evidence type="ECO:0000256" key="1">
    <source>
        <dbReference type="SAM" id="MobiDB-lite"/>
    </source>
</evidence>
<comment type="caution">
    <text evidence="2">The sequence shown here is derived from an EMBL/GenBank/DDBJ whole genome shotgun (WGS) entry which is preliminary data.</text>
</comment>
<keyword evidence="2" id="KW-0808">Transferase</keyword>
<dbReference type="Proteomes" id="UP000023152">
    <property type="component" value="Unassembled WGS sequence"/>
</dbReference>
<gene>
    <name evidence="2" type="ORF">RFI_06373</name>
</gene>
<dbReference type="GO" id="GO:0016301">
    <property type="term" value="F:kinase activity"/>
    <property type="evidence" value="ECO:0007669"/>
    <property type="project" value="UniProtKB-KW"/>
</dbReference>
<feature type="region of interest" description="Disordered" evidence="1">
    <location>
        <begin position="91"/>
        <end position="141"/>
    </location>
</feature>
<reference evidence="2 3" key="1">
    <citation type="journal article" date="2013" name="Curr. Biol.">
        <title>The Genome of the Foraminiferan Reticulomyxa filosa.</title>
        <authorList>
            <person name="Glockner G."/>
            <person name="Hulsmann N."/>
            <person name="Schleicher M."/>
            <person name="Noegel A.A."/>
            <person name="Eichinger L."/>
            <person name="Gallinger C."/>
            <person name="Pawlowski J."/>
            <person name="Sierra R."/>
            <person name="Euteneuer U."/>
            <person name="Pillet L."/>
            <person name="Moustafa A."/>
            <person name="Platzer M."/>
            <person name="Groth M."/>
            <person name="Szafranski K."/>
            <person name="Schliwa M."/>
        </authorList>
    </citation>
    <scope>NUCLEOTIDE SEQUENCE [LARGE SCALE GENOMIC DNA]</scope>
</reference>
<feature type="compositionally biased region" description="Low complexity" evidence="1">
    <location>
        <begin position="32"/>
        <end position="48"/>
    </location>
</feature>
<name>X6NXZ1_RETFI</name>
<keyword evidence="2" id="KW-0418">Kinase</keyword>
<evidence type="ECO:0000313" key="3">
    <source>
        <dbReference type="Proteomes" id="UP000023152"/>
    </source>
</evidence>